<dbReference type="SFLD" id="SFLDG01144">
    <property type="entry name" value="C2.B.4:_PGP_Like"/>
    <property type="match status" value="1"/>
</dbReference>
<accession>A0AA41D7U6</accession>
<dbReference type="InterPro" id="IPR000150">
    <property type="entry name" value="Cof"/>
</dbReference>
<dbReference type="InterPro" id="IPR006379">
    <property type="entry name" value="HAD-SF_hydro_IIB"/>
</dbReference>
<dbReference type="GO" id="GO:0016791">
    <property type="term" value="F:phosphatase activity"/>
    <property type="evidence" value="ECO:0007669"/>
    <property type="project" value="TreeGrafter"/>
</dbReference>
<dbReference type="InterPro" id="IPR036412">
    <property type="entry name" value="HAD-like_sf"/>
</dbReference>
<dbReference type="Pfam" id="PF08282">
    <property type="entry name" value="Hydrolase_3"/>
    <property type="match status" value="1"/>
</dbReference>
<dbReference type="PANTHER" id="PTHR10000:SF25">
    <property type="entry name" value="PHOSPHATASE YKRA-RELATED"/>
    <property type="match status" value="1"/>
</dbReference>
<name>A0AA41D7U6_9BACT</name>
<dbReference type="RefSeq" id="WP_204971315.1">
    <property type="nucleotide sequence ID" value="NZ_JAAZTS010000004.1"/>
</dbReference>
<comment type="caution">
    <text evidence="1">The sequence shown here is derived from an EMBL/GenBank/DDBJ whole genome shotgun (WGS) entry which is preliminary data.</text>
</comment>
<evidence type="ECO:0000313" key="1">
    <source>
        <dbReference type="EMBL" id="MBM6856951.1"/>
    </source>
</evidence>
<dbReference type="PROSITE" id="PS01228">
    <property type="entry name" value="COF_1"/>
    <property type="match status" value="1"/>
</dbReference>
<dbReference type="NCBIfam" id="TIGR00099">
    <property type="entry name" value="Cof-subfamily"/>
    <property type="match status" value="1"/>
</dbReference>
<dbReference type="GO" id="GO:0005829">
    <property type="term" value="C:cytosol"/>
    <property type="evidence" value="ECO:0007669"/>
    <property type="project" value="TreeGrafter"/>
</dbReference>
<sequence>MTKALFFDIDGTLVSFRTHEIPASAVEALSAAKAKGHRIFIATGRPRVIINNLGPLQERGLIDGYVTMNGAYCFVGDQVIYKSSIPADDVRTLTDYCAQRSIPCIVVGEHTICVCQPDERVQQIFHEHLRVTTPLPDTPLHEAIDGKEIFQLTPFLDETQEAEVVPSLTHCEMGRWHPAFVDVTARGNTKQRGIDEIIRHFGIRLEDTIAFGDGGNDISMLRHAGIGIAMGNARDEVKAAANYITDTVDEDGIAKAIQKWIMENG</sequence>
<dbReference type="SUPFAM" id="SSF56784">
    <property type="entry name" value="HAD-like"/>
    <property type="match status" value="1"/>
</dbReference>
<dbReference type="PROSITE" id="PS01229">
    <property type="entry name" value="COF_2"/>
    <property type="match status" value="1"/>
</dbReference>
<dbReference type="Gene3D" id="3.30.1240.10">
    <property type="match status" value="1"/>
</dbReference>
<keyword evidence="1" id="KW-0378">Hydrolase</keyword>
<protein>
    <submittedName>
        <fullName evidence="1">Cof-type HAD-IIB family hydrolase</fullName>
    </submittedName>
</protein>
<dbReference type="CDD" id="cd07517">
    <property type="entry name" value="HAD_HPP"/>
    <property type="match status" value="1"/>
</dbReference>
<organism evidence="1 2">
    <name type="scientific">Caecibacteroides pullorum</name>
    <dbReference type="NCBI Taxonomy" id="2725562"/>
    <lineage>
        <taxon>Bacteria</taxon>
        <taxon>Pseudomonadati</taxon>
        <taxon>Bacteroidota</taxon>
        <taxon>Bacteroidia</taxon>
        <taxon>Bacteroidales</taxon>
        <taxon>Bacteroidaceae</taxon>
        <taxon>Caecibacteroides</taxon>
    </lineage>
</organism>
<dbReference type="SFLD" id="SFLDG01140">
    <property type="entry name" value="C2.B:_Phosphomannomutase_and_P"/>
    <property type="match status" value="1"/>
</dbReference>
<dbReference type="Gene3D" id="3.40.50.1000">
    <property type="entry name" value="HAD superfamily/HAD-like"/>
    <property type="match status" value="1"/>
</dbReference>
<dbReference type="NCBIfam" id="TIGR01484">
    <property type="entry name" value="HAD-SF-IIB"/>
    <property type="match status" value="1"/>
</dbReference>
<dbReference type="PANTHER" id="PTHR10000">
    <property type="entry name" value="PHOSPHOSERINE PHOSPHATASE"/>
    <property type="match status" value="1"/>
</dbReference>
<dbReference type="Proteomes" id="UP000698924">
    <property type="component" value="Unassembled WGS sequence"/>
</dbReference>
<dbReference type="AlphaFoldDB" id="A0AA41D7U6"/>
<dbReference type="EMBL" id="JACJMO010000004">
    <property type="protein sequence ID" value="MBM6856951.1"/>
    <property type="molecule type" value="Genomic_DNA"/>
</dbReference>
<dbReference type="SFLD" id="SFLDS00003">
    <property type="entry name" value="Haloacid_Dehalogenase"/>
    <property type="match status" value="1"/>
</dbReference>
<evidence type="ECO:0000313" key="2">
    <source>
        <dbReference type="Proteomes" id="UP000698924"/>
    </source>
</evidence>
<proteinExistence type="predicted"/>
<reference evidence="1 2" key="1">
    <citation type="journal article" date="2021" name="Sci. Rep.">
        <title>The distribution of antibiotic resistance genes in chicken gut microbiota commensals.</title>
        <authorList>
            <person name="Juricova H."/>
            <person name="Matiasovicova J."/>
            <person name="Kubasova T."/>
            <person name="Cejkova D."/>
            <person name="Rychlik I."/>
        </authorList>
    </citation>
    <scope>NUCLEOTIDE SEQUENCE [LARGE SCALE GENOMIC DNA]</scope>
    <source>
        <strain evidence="1 2">An421</strain>
    </source>
</reference>
<keyword evidence="2" id="KW-1185">Reference proteome</keyword>
<dbReference type="InterPro" id="IPR023214">
    <property type="entry name" value="HAD_sf"/>
</dbReference>
<gene>
    <name evidence="1" type="ORF">H6D15_04935</name>
</gene>
<dbReference type="GO" id="GO:0000287">
    <property type="term" value="F:magnesium ion binding"/>
    <property type="evidence" value="ECO:0007669"/>
    <property type="project" value="TreeGrafter"/>
</dbReference>